<reference evidence="1 2" key="1">
    <citation type="submission" date="2017-06" db="EMBL/GenBank/DDBJ databases">
        <title>Genome sequence of Bacillus sonorensis strain SRCM101395.</title>
        <authorList>
            <person name="Cho S.H."/>
        </authorList>
    </citation>
    <scope>NUCLEOTIDE SEQUENCE [LARGE SCALE GENOMIC DNA]</scope>
    <source>
        <strain evidence="1 2">SRCM101395</strain>
    </source>
</reference>
<dbReference type="PANTHER" id="PTHR43808:SF27">
    <property type="entry name" value="PROTEIN ROCB"/>
    <property type="match status" value="1"/>
</dbReference>
<dbReference type="PIRSF" id="PIRSF010386">
    <property type="entry name" value="RocB"/>
    <property type="match status" value="1"/>
</dbReference>
<protein>
    <submittedName>
        <fullName evidence="1">Protein RocB</fullName>
    </submittedName>
</protein>
<proteinExistence type="predicted"/>
<dbReference type="EMBL" id="CP021920">
    <property type="protein sequence ID" value="ASB88192.1"/>
    <property type="molecule type" value="Genomic_DNA"/>
</dbReference>
<evidence type="ECO:0000313" key="2">
    <source>
        <dbReference type="Proteomes" id="UP000196877"/>
    </source>
</evidence>
<dbReference type="Pfam" id="PF01546">
    <property type="entry name" value="Peptidase_M20"/>
    <property type="match status" value="1"/>
</dbReference>
<dbReference type="Gene3D" id="3.40.630.10">
    <property type="entry name" value="Zn peptidases"/>
    <property type="match status" value="1"/>
</dbReference>
<dbReference type="InterPro" id="IPR050072">
    <property type="entry name" value="Peptidase_M20A"/>
</dbReference>
<dbReference type="Proteomes" id="UP000196877">
    <property type="component" value="Chromosome"/>
</dbReference>
<accession>A0ABN5AHQ9</accession>
<keyword evidence="2" id="KW-1185">Reference proteome</keyword>
<dbReference type="SUPFAM" id="SSF53187">
    <property type="entry name" value="Zn-dependent exopeptidases"/>
    <property type="match status" value="1"/>
</dbReference>
<dbReference type="RefSeq" id="WP_088272784.1">
    <property type="nucleotide sequence ID" value="NZ_CP021920.1"/>
</dbReference>
<organism evidence="1 2">
    <name type="scientific">Bacillus sonorensis</name>
    <dbReference type="NCBI Taxonomy" id="119858"/>
    <lineage>
        <taxon>Bacteria</taxon>
        <taxon>Bacillati</taxon>
        <taxon>Bacillota</taxon>
        <taxon>Bacilli</taxon>
        <taxon>Bacillales</taxon>
        <taxon>Bacillaceae</taxon>
        <taxon>Bacillus</taxon>
    </lineage>
</organism>
<sequence>MYEQIRRLTMEEKAERLTKCLVNINSINGTAGEVNIADYIKQILTSFPYFQEHPEQVWEQLVPGDPLGRKNVFALVKGNHHSRDTVIYHAHLDTVGIEDFGVLKEHALDPDHLVTYFSSYAFHDDVRKNALSGDWMFGRGSVDMQSGIAVHLVNILHFSEHLDELPGNILFMANPDEESQHAGILSAISELRRLQEERKLHYLAAINTDFITPLYDGDHTRYIYTGAAGKLLPCFYIYGREVHVGDTLAGIDPNFIASELTSRIHNNIHLAEHIEGELIMPPSCLYQRDHKETYNVQTAVSSYLYFNYFIYEKTAKEVIDQLYQVAVEACADVEKKLSEYYDYFSERTRLPKKNLSWNIQVVTLENYIEELKQKGLDPVSCIHKTHRQYEHLELRMRCFKVVEALQKLDPEQCAKVILFYAPPYLPHNYLREEDARDRQLLKSVKEAVEETAEKTGEVFAYKKFFPYLADGSFLSLHETEEEIASFTRNFPGWETIGTIPFEDIRQLNIPSINMGVYGKDGHKWTERVYKPYTFKVLPELIRKTSVYLLQSDHMTKSSLRSKSVWLNTANDGGI</sequence>
<dbReference type="InterPro" id="IPR012166">
    <property type="entry name" value="Uncharacterised_RocB"/>
</dbReference>
<evidence type="ECO:0000313" key="1">
    <source>
        <dbReference type="EMBL" id="ASB88192.1"/>
    </source>
</evidence>
<dbReference type="PANTHER" id="PTHR43808">
    <property type="entry name" value="ACETYLORNITHINE DEACETYLASE"/>
    <property type="match status" value="1"/>
</dbReference>
<gene>
    <name evidence="1" type="ORF">S101395_01683</name>
</gene>
<name>A0ABN5AHQ9_9BACI</name>
<dbReference type="InterPro" id="IPR002933">
    <property type="entry name" value="Peptidase_M20"/>
</dbReference>